<evidence type="ECO:0000259" key="5">
    <source>
        <dbReference type="Pfam" id="PF09258"/>
    </source>
</evidence>
<sequence length="239" mass="26226">MDRLVSAPHALALALAHAPPPSSPPTLLRSRCDSFFSSLILLHRLWALRDDSEDARNHRHCCRRTCPHRRRHHHPHHPKPSSTPRLWPPVSPSTAAPTAPLTPASSPATPSVTAQLPCAMTTSPSSRAPSLSFTLALFCSRSRPALVGFFDCAHDLDPARREWVYTSRHDRNSIILTKFLLLPGPLLRRYSCSRELGLARRVVDHGRNCKDILMSSVAAMDGAEVVLVEARGCGTGAIP</sequence>
<feature type="compositionally biased region" description="Basic residues" evidence="4">
    <location>
        <begin position="68"/>
        <end position="79"/>
    </location>
</feature>
<dbReference type="EMBL" id="LR862135">
    <property type="protein sequence ID" value="CAD1840962.1"/>
    <property type="molecule type" value="Genomic_DNA"/>
</dbReference>
<dbReference type="Gene3D" id="3.90.550.10">
    <property type="entry name" value="Spore Coat Polysaccharide Biosynthesis Protein SpsA, Chain A"/>
    <property type="match status" value="1"/>
</dbReference>
<protein>
    <recommendedName>
        <fullName evidence="5">Glycosyl transferase 64 domain-containing protein</fullName>
    </recommendedName>
</protein>
<feature type="domain" description="Glycosyl transferase 64" evidence="5">
    <location>
        <begin position="143"/>
        <end position="220"/>
    </location>
</feature>
<dbReference type="InterPro" id="IPR029044">
    <property type="entry name" value="Nucleotide-diphossugar_trans"/>
</dbReference>
<dbReference type="InterPro" id="IPR053318">
    <property type="entry name" value="GT64"/>
</dbReference>
<keyword evidence="2" id="KW-0808">Transferase</keyword>
<evidence type="ECO:0000313" key="6">
    <source>
        <dbReference type="EMBL" id="CAD1840962.1"/>
    </source>
</evidence>
<reference evidence="6" key="1">
    <citation type="submission" date="2020-07" db="EMBL/GenBank/DDBJ databases">
        <authorList>
            <person name="Lin J."/>
        </authorList>
    </citation>
    <scope>NUCLEOTIDE SEQUENCE</scope>
</reference>
<dbReference type="PANTHER" id="PTHR48409:SF1">
    <property type="entry name" value="GLYCOSYLTRANSFERASE FAMILY PROTEIN 64 C3"/>
    <property type="match status" value="1"/>
</dbReference>
<dbReference type="AlphaFoldDB" id="A0A6V7QCW9"/>
<evidence type="ECO:0000256" key="1">
    <source>
        <dbReference type="ARBA" id="ARBA00008700"/>
    </source>
</evidence>
<keyword evidence="3" id="KW-1015">Disulfide bond</keyword>
<feature type="region of interest" description="Disordered" evidence="4">
    <location>
        <begin position="68"/>
        <end position="111"/>
    </location>
</feature>
<dbReference type="InterPro" id="IPR015338">
    <property type="entry name" value="GT64_dom"/>
</dbReference>
<dbReference type="PANTHER" id="PTHR48409">
    <property type="entry name" value="GLYCOSYLTRANSFERASE FAMILY PROTEIN 64 C3"/>
    <property type="match status" value="1"/>
</dbReference>
<evidence type="ECO:0000256" key="2">
    <source>
        <dbReference type="ARBA" id="ARBA00022679"/>
    </source>
</evidence>
<evidence type="ECO:0000256" key="4">
    <source>
        <dbReference type="SAM" id="MobiDB-lite"/>
    </source>
</evidence>
<feature type="compositionally biased region" description="Low complexity" evidence="4">
    <location>
        <begin position="92"/>
        <end position="111"/>
    </location>
</feature>
<accession>A0A6V7QCW9</accession>
<proteinExistence type="inferred from homology"/>
<comment type="similarity">
    <text evidence="1">Belongs to the glycosyltransferase 64 family.</text>
</comment>
<name>A0A6V7QCW9_ANACO</name>
<organism evidence="6">
    <name type="scientific">Ananas comosus var. bracteatus</name>
    <name type="common">red pineapple</name>
    <dbReference type="NCBI Taxonomy" id="296719"/>
    <lineage>
        <taxon>Eukaryota</taxon>
        <taxon>Viridiplantae</taxon>
        <taxon>Streptophyta</taxon>
        <taxon>Embryophyta</taxon>
        <taxon>Tracheophyta</taxon>
        <taxon>Spermatophyta</taxon>
        <taxon>Magnoliopsida</taxon>
        <taxon>Liliopsida</taxon>
        <taxon>Poales</taxon>
        <taxon>Bromeliaceae</taxon>
        <taxon>Bromelioideae</taxon>
        <taxon>Ananas</taxon>
    </lineage>
</organism>
<evidence type="ECO:0000256" key="3">
    <source>
        <dbReference type="ARBA" id="ARBA00023157"/>
    </source>
</evidence>
<gene>
    <name evidence="6" type="ORF">CB5_LOCUS24173</name>
</gene>
<dbReference type="Pfam" id="PF09258">
    <property type="entry name" value="Glyco_transf_64"/>
    <property type="match status" value="1"/>
</dbReference>
<dbReference type="GO" id="GO:0016020">
    <property type="term" value="C:membrane"/>
    <property type="evidence" value="ECO:0007669"/>
    <property type="project" value="InterPro"/>
</dbReference>
<dbReference type="GO" id="GO:0016757">
    <property type="term" value="F:glycosyltransferase activity"/>
    <property type="evidence" value="ECO:0007669"/>
    <property type="project" value="InterPro"/>
</dbReference>